<proteinExistence type="predicted"/>
<comment type="caution">
    <text evidence="1">The sequence shown here is derived from an EMBL/GenBank/DDBJ whole genome shotgun (WGS) entry which is preliminary data.</text>
</comment>
<accession>A0A0L0JC22</accession>
<organism evidence="1 2">
    <name type="scientific">Streptomyces acidiscabies</name>
    <dbReference type="NCBI Taxonomy" id="42234"/>
    <lineage>
        <taxon>Bacteria</taxon>
        <taxon>Bacillati</taxon>
        <taxon>Actinomycetota</taxon>
        <taxon>Actinomycetes</taxon>
        <taxon>Kitasatosporales</taxon>
        <taxon>Streptomycetaceae</taxon>
        <taxon>Streptomyces</taxon>
    </lineage>
</organism>
<gene>
    <name evidence="1" type="ORF">IQ63_45210</name>
</gene>
<name>A0A0L0JC22_9ACTN</name>
<dbReference type="EMBL" id="JPPY01000263">
    <property type="protein sequence ID" value="KND23277.1"/>
    <property type="molecule type" value="Genomic_DNA"/>
</dbReference>
<evidence type="ECO:0000313" key="2">
    <source>
        <dbReference type="Proteomes" id="UP000037151"/>
    </source>
</evidence>
<reference evidence="2" key="1">
    <citation type="submission" date="2014-07" db="EMBL/GenBank/DDBJ databases">
        <title>Genome sequencing of plant-pathogenic Streptomyces species.</title>
        <authorList>
            <person name="Harrison J."/>
            <person name="Sapp M."/>
            <person name="Thwaites R."/>
            <person name="Studholme D.J."/>
        </authorList>
    </citation>
    <scope>NUCLEOTIDE SEQUENCE [LARGE SCALE GENOMIC DNA]</scope>
    <source>
        <strain evidence="2">NCPPB 4445</strain>
    </source>
</reference>
<dbReference type="Proteomes" id="UP000037151">
    <property type="component" value="Unassembled WGS sequence"/>
</dbReference>
<evidence type="ECO:0000313" key="1">
    <source>
        <dbReference type="EMBL" id="KND23277.1"/>
    </source>
</evidence>
<dbReference type="PATRIC" id="fig|42234.21.peg.9286"/>
<dbReference type="AlphaFoldDB" id="A0A0L0JC22"/>
<protein>
    <submittedName>
        <fullName evidence="1">Uncharacterized protein</fullName>
    </submittedName>
</protein>
<sequence>MLTHRYWIAGGVQPAALFEDPQRILADHSFYYLQNQAYFTMALAGGGALAADVEVDELFIPLTPGATVRLEAGDRTTWIAYETLRKVYVVLPPETDMEMMT</sequence>